<evidence type="ECO:0000313" key="2">
    <source>
        <dbReference type="Proteomes" id="UP001597362"/>
    </source>
</evidence>
<comment type="caution">
    <text evidence="1">The sequence shown here is derived from an EMBL/GenBank/DDBJ whole genome shotgun (WGS) entry which is preliminary data.</text>
</comment>
<sequence>MLNTNLPEALSEPDLVALMMLKSLGSGLGEGWLGNNFEKERSKQIFMMDFTFDPAYTDHLIVVYFDLDHNILTISHES</sequence>
<evidence type="ECO:0000313" key="1">
    <source>
        <dbReference type="EMBL" id="MFD2117902.1"/>
    </source>
</evidence>
<accession>A0ABW4YQV8</accession>
<dbReference type="Proteomes" id="UP001597362">
    <property type="component" value="Unassembled WGS sequence"/>
</dbReference>
<reference evidence="2" key="1">
    <citation type="journal article" date="2019" name="Int. J. Syst. Evol. Microbiol.">
        <title>The Global Catalogue of Microorganisms (GCM) 10K type strain sequencing project: providing services to taxonomists for standard genome sequencing and annotation.</title>
        <authorList>
            <consortium name="The Broad Institute Genomics Platform"/>
            <consortium name="The Broad Institute Genome Sequencing Center for Infectious Disease"/>
            <person name="Wu L."/>
            <person name="Ma J."/>
        </authorList>
    </citation>
    <scope>NUCLEOTIDE SEQUENCE [LARGE SCALE GENOMIC DNA]</scope>
    <source>
        <strain evidence="2">GH52</strain>
    </source>
</reference>
<dbReference type="RefSeq" id="WP_377775284.1">
    <property type="nucleotide sequence ID" value="NZ_JBHUHO010000047.1"/>
</dbReference>
<gene>
    <name evidence="1" type="ORF">ACFSJH_19395</name>
</gene>
<dbReference type="EMBL" id="JBHUHO010000047">
    <property type="protein sequence ID" value="MFD2117902.1"/>
    <property type="molecule type" value="Genomic_DNA"/>
</dbReference>
<name>A0ABW4YQV8_9BACL</name>
<protein>
    <submittedName>
        <fullName evidence="1">Uncharacterized protein</fullName>
    </submittedName>
</protein>
<organism evidence="1 2">
    <name type="scientific">Paenibacillus yanchengensis</name>
    <dbReference type="NCBI Taxonomy" id="2035833"/>
    <lineage>
        <taxon>Bacteria</taxon>
        <taxon>Bacillati</taxon>
        <taxon>Bacillota</taxon>
        <taxon>Bacilli</taxon>
        <taxon>Bacillales</taxon>
        <taxon>Paenibacillaceae</taxon>
        <taxon>Paenibacillus</taxon>
    </lineage>
</organism>
<proteinExistence type="predicted"/>
<keyword evidence="2" id="KW-1185">Reference proteome</keyword>